<dbReference type="GeneID" id="11508059"/>
<dbReference type="InParanoid" id="G2Q6K0"/>
<reference evidence="2 3" key="1">
    <citation type="journal article" date="2011" name="Nat. Biotechnol.">
        <title>Comparative genomic analysis of the thermophilic biomass-degrading fungi Myceliophthora thermophila and Thielavia terrestris.</title>
        <authorList>
            <person name="Berka R.M."/>
            <person name="Grigoriev I.V."/>
            <person name="Otillar R."/>
            <person name="Salamov A."/>
            <person name="Grimwood J."/>
            <person name="Reid I."/>
            <person name="Ishmael N."/>
            <person name="John T."/>
            <person name="Darmond C."/>
            <person name="Moisan M.-C."/>
            <person name="Henrissat B."/>
            <person name="Coutinho P.M."/>
            <person name="Lombard V."/>
            <person name="Natvig D.O."/>
            <person name="Lindquist E."/>
            <person name="Schmutz J."/>
            <person name="Lucas S."/>
            <person name="Harris P."/>
            <person name="Powlowski J."/>
            <person name="Bellemare A."/>
            <person name="Taylor D."/>
            <person name="Butler G."/>
            <person name="de Vries R.P."/>
            <person name="Allijn I.E."/>
            <person name="van den Brink J."/>
            <person name="Ushinsky S."/>
            <person name="Storms R."/>
            <person name="Powell A.J."/>
            <person name="Paulsen I.T."/>
            <person name="Elbourne L.D.H."/>
            <person name="Baker S.E."/>
            <person name="Magnuson J."/>
            <person name="LaBoissiere S."/>
            <person name="Clutterbuck A.J."/>
            <person name="Martinez D."/>
            <person name="Wogulis M."/>
            <person name="de Leon A.L."/>
            <person name="Rey M.W."/>
            <person name="Tsang A."/>
        </authorList>
    </citation>
    <scope>NUCLEOTIDE SEQUENCE [LARGE SCALE GENOMIC DNA]</scope>
    <source>
        <strain evidence="3">ATCC 42464 / BCRC 31852 / DSM 1799</strain>
    </source>
</reference>
<dbReference type="RefSeq" id="XP_003660818.1">
    <property type="nucleotide sequence ID" value="XM_003660770.1"/>
</dbReference>
<evidence type="ECO:0000256" key="1">
    <source>
        <dbReference type="SAM" id="MobiDB-lite"/>
    </source>
</evidence>
<dbReference type="VEuPathDB" id="FungiDB:MYCTH_2299548"/>
<keyword evidence="3" id="KW-1185">Reference proteome</keyword>
<organism evidence="2 3">
    <name type="scientific">Thermothelomyces thermophilus (strain ATCC 42464 / BCRC 31852 / DSM 1799)</name>
    <name type="common">Sporotrichum thermophile</name>
    <dbReference type="NCBI Taxonomy" id="573729"/>
    <lineage>
        <taxon>Eukaryota</taxon>
        <taxon>Fungi</taxon>
        <taxon>Dikarya</taxon>
        <taxon>Ascomycota</taxon>
        <taxon>Pezizomycotina</taxon>
        <taxon>Sordariomycetes</taxon>
        <taxon>Sordariomycetidae</taxon>
        <taxon>Sordariales</taxon>
        <taxon>Chaetomiaceae</taxon>
        <taxon>Thermothelomyces</taxon>
    </lineage>
</organism>
<evidence type="ECO:0000313" key="2">
    <source>
        <dbReference type="EMBL" id="AEO55573.1"/>
    </source>
</evidence>
<evidence type="ECO:0000313" key="3">
    <source>
        <dbReference type="Proteomes" id="UP000007322"/>
    </source>
</evidence>
<gene>
    <name evidence="2" type="ORF">MYCTH_2299548</name>
</gene>
<feature type="region of interest" description="Disordered" evidence="1">
    <location>
        <begin position="135"/>
        <end position="167"/>
    </location>
</feature>
<dbReference type="OrthoDB" id="5226159at2759"/>
<sequence length="191" mass="20862">MEAVPIYSEIKRIYSSLQKAVGLHRRKRQLQIVRAHHHTAEGFALISSQSQPFNFRKESVTLPGLSEEEISALREKAAVSCLGIAHAGAYNDKIAHHGHRRSPSLRPTPGPRFLPTPSTGTSYLSIPLPNPIPGGSSDFEDTCRRGLGPSSGRSSSTARAVPMPGGPMRISITMNDLSDLLLFENHSEVRF</sequence>
<dbReference type="Proteomes" id="UP000007322">
    <property type="component" value="Chromosome 1"/>
</dbReference>
<protein>
    <submittedName>
        <fullName evidence="2">Uncharacterized protein</fullName>
    </submittedName>
</protein>
<name>G2Q6K0_THET4</name>
<dbReference type="KEGG" id="mtm:MYCTH_2299548"/>
<dbReference type="HOGENOM" id="CLU_1422329_0_0_1"/>
<accession>G2Q6K0</accession>
<proteinExistence type="predicted"/>
<dbReference type="EMBL" id="CP003002">
    <property type="protein sequence ID" value="AEO55573.1"/>
    <property type="molecule type" value="Genomic_DNA"/>
</dbReference>
<dbReference type="OMA" id="FQMESPR"/>
<feature type="compositionally biased region" description="Low complexity" evidence="1">
    <location>
        <begin position="145"/>
        <end position="156"/>
    </location>
</feature>
<dbReference type="AlphaFoldDB" id="G2Q6K0"/>
<dbReference type="eggNOG" id="ENOG502RMKI">
    <property type="taxonomic scope" value="Eukaryota"/>
</dbReference>